<evidence type="ECO:0000313" key="4">
    <source>
        <dbReference type="Proteomes" id="UP000317573"/>
    </source>
</evidence>
<dbReference type="EMBL" id="VLJT01000008">
    <property type="protein sequence ID" value="TWH23810.1"/>
    <property type="molecule type" value="Genomic_DNA"/>
</dbReference>
<comment type="caution">
    <text evidence="3">The sequence shown here is derived from an EMBL/GenBank/DDBJ whole genome shotgun (WGS) entry which is preliminary data.</text>
</comment>
<dbReference type="Proteomes" id="UP000317573">
    <property type="component" value="Unassembled WGS sequence"/>
</dbReference>
<feature type="signal peptide" evidence="2">
    <location>
        <begin position="1"/>
        <end position="20"/>
    </location>
</feature>
<accession>A0A562EP53</accession>
<dbReference type="PROSITE" id="PS51257">
    <property type="entry name" value="PROKAR_LIPOPROTEIN"/>
    <property type="match status" value="1"/>
</dbReference>
<protein>
    <submittedName>
        <fullName evidence="3">Iron(III) transport system substrate-binding protein</fullName>
    </submittedName>
</protein>
<proteinExistence type="predicted"/>
<feature type="chain" id="PRO_5038863630" evidence="2">
    <location>
        <begin position="21"/>
        <end position="365"/>
    </location>
</feature>
<name>A0A562EP53_RHORH</name>
<dbReference type="AlphaFoldDB" id="A0A562EP53"/>
<dbReference type="PANTHER" id="PTHR30006">
    <property type="entry name" value="THIAMINE-BINDING PERIPLASMIC PROTEIN-RELATED"/>
    <property type="match status" value="1"/>
</dbReference>
<evidence type="ECO:0000313" key="3">
    <source>
        <dbReference type="EMBL" id="TWH23810.1"/>
    </source>
</evidence>
<evidence type="ECO:0000256" key="1">
    <source>
        <dbReference type="ARBA" id="ARBA00022729"/>
    </source>
</evidence>
<keyword evidence="1 2" id="KW-0732">Signal</keyword>
<sequence>MKTRKVALTALSVVLATTLAACGGGDSDGVTSQAEVDTSEGLVIDGETIADKETYEVAKSQTLSLYSSYQESNEQAFIEAFTRDTGIKVDLMRLVPARLAERVLSEQGAGRLNADVIRTSDYDIVDSFTDADVWNPYVVPGTEELEEVVIQDGNFSRVTNVVQTFGYNTRAVTEEEAPTSWADLLDEKWRGKIGISQGATGGSNVALNWFVEEKLEDGYWEKLAALQPTIYDGAGQKLTAFARGEVPIATTGSASVNVTATEDKAPIDFVVPEEGFVTFDYYLGRTATAENAEAAEVFMNYNFSKRGQELFTELGDYSVRPDVAPPTALGRELPPLDSDKVWRMPLTEVERQAEYSQHWAEAFNY</sequence>
<organism evidence="3 4">
    <name type="scientific">Rhodococcus rhodochrous J45</name>
    <dbReference type="NCBI Taxonomy" id="935266"/>
    <lineage>
        <taxon>Bacteria</taxon>
        <taxon>Bacillati</taxon>
        <taxon>Actinomycetota</taxon>
        <taxon>Actinomycetes</taxon>
        <taxon>Mycobacteriales</taxon>
        <taxon>Nocardiaceae</taxon>
        <taxon>Rhodococcus</taxon>
    </lineage>
</organism>
<dbReference type="RefSeq" id="WP_120281141.1">
    <property type="nucleotide sequence ID" value="NZ_VLJT01000008.1"/>
</dbReference>
<reference evidence="3 4" key="1">
    <citation type="submission" date="2019-07" db="EMBL/GenBank/DDBJ databases">
        <title>Genome sequencing of lignin-degrading bacterial isolates.</title>
        <authorList>
            <person name="Gladden J."/>
        </authorList>
    </citation>
    <scope>NUCLEOTIDE SEQUENCE [LARGE SCALE GENOMIC DNA]</scope>
    <source>
        <strain evidence="3 4">J45</strain>
    </source>
</reference>
<dbReference type="Pfam" id="PF13343">
    <property type="entry name" value="SBP_bac_6"/>
    <property type="match status" value="1"/>
</dbReference>
<dbReference type="SUPFAM" id="SSF53850">
    <property type="entry name" value="Periplasmic binding protein-like II"/>
    <property type="match status" value="1"/>
</dbReference>
<dbReference type="Gene3D" id="3.40.190.10">
    <property type="entry name" value="Periplasmic binding protein-like II"/>
    <property type="match status" value="2"/>
</dbReference>
<gene>
    <name evidence="3" type="ORF">L618_001100001440</name>
</gene>
<evidence type="ECO:0000256" key="2">
    <source>
        <dbReference type="SAM" id="SignalP"/>
    </source>
</evidence>